<reference evidence="4 5" key="2">
    <citation type="journal article" date="2017" name="Sci. Rep.">
        <title>Ant-infecting Ophiocordyceps genomes reveal a high diversity of potential behavioral manipulation genes and a possible major role for enterotoxins.</title>
        <authorList>
            <person name="de Bekker C."/>
            <person name="Ohm R.A."/>
            <person name="Evans H.C."/>
            <person name="Brachmann A."/>
            <person name="Hughes D.P."/>
        </authorList>
    </citation>
    <scope>NUCLEOTIDE SEQUENCE [LARGE SCALE GENOMIC DNA]</scope>
    <source>
        <strain evidence="4 5">SC16a</strain>
    </source>
</reference>
<dbReference type="STRING" id="268505.A0A2A9PAI4"/>
<comment type="caution">
    <text evidence="4">The sequence shown here is derived from an EMBL/GenBank/DDBJ whole genome shotgun (WGS) entry which is preliminary data.</text>
</comment>
<organism evidence="4 5">
    <name type="scientific">Ophiocordyceps unilateralis</name>
    <name type="common">Zombie-ant fungus</name>
    <name type="synonym">Torrubia unilateralis</name>
    <dbReference type="NCBI Taxonomy" id="268505"/>
    <lineage>
        <taxon>Eukaryota</taxon>
        <taxon>Fungi</taxon>
        <taxon>Dikarya</taxon>
        <taxon>Ascomycota</taxon>
        <taxon>Pezizomycotina</taxon>
        <taxon>Sordariomycetes</taxon>
        <taxon>Hypocreomycetidae</taxon>
        <taxon>Hypocreales</taxon>
        <taxon>Ophiocordycipitaceae</taxon>
        <taxon>Ophiocordyceps</taxon>
    </lineage>
</organism>
<protein>
    <recommendedName>
        <fullName evidence="3">Ketoreductase domain-containing protein</fullName>
    </recommendedName>
</protein>
<feature type="domain" description="Ketoreductase" evidence="3">
    <location>
        <begin position="13"/>
        <end position="158"/>
    </location>
</feature>
<keyword evidence="5" id="KW-1185">Reference proteome</keyword>
<dbReference type="OrthoDB" id="2735536at2759"/>
<comment type="similarity">
    <text evidence="2">Belongs to the NAD(P)-dependent epimerase/dehydratase family. Dihydroflavonol-4-reductase subfamily.</text>
</comment>
<dbReference type="InterPro" id="IPR001509">
    <property type="entry name" value="Epimerase_deHydtase"/>
</dbReference>
<dbReference type="Pfam" id="PF01370">
    <property type="entry name" value="Epimerase"/>
    <property type="match status" value="1"/>
</dbReference>
<dbReference type="SMART" id="SM00822">
    <property type="entry name" value="PKS_KR"/>
    <property type="match status" value="1"/>
</dbReference>
<evidence type="ECO:0000259" key="3">
    <source>
        <dbReference type="SMART" id="SM00822"/>
    </source>
</evidence>
<keyword evidence="1" id="KW-0560">Oxidoreductase</keyword>
<gene>
    <name evidence="4" type="ORF">XA68_14464</name>
</gene>
<name>A0A2A9PAI4_OPHUN</name>
<reference evidence="4 5" key="1">
    <citation type="journal article" date="2015" name="BMC Genomics">
        <title>Gene expression during zombie ant biting behavior reflects the complexity underlying fungal parasitic behavioral manipulation.</title>
        <authorList>
            <person name="de Bekker C."/>
            <person name="Ohm R.A."/>
            <person name="Loreto R.G."/>
            <person name="Sebastian A."/>
            <person name="Albert I."/>
            <person name="Merrow M."/>
            <person name="Brachmann A."/>
            <person name="Hughes D.P."/>
        </authorList>
    </citation>
    <scope>NUCLEOTIDE SEQUENCE [LARGE SCALE GENOMIC DNA]</scope>
    <source>
        <strain evidence="4 5">SC16a</strain>
    </source>
</reference>
<dbReference type="Gene3D" id="3.40.50.720">
    <property type="entry name" value="NAD(P)-binding Rossmann-like Domain"/>
    <property type="match status" value="1"/>
</dbReference>
<dbReference type="InterPro" id="IPR057326">
    <property type="entry name" value="KR_dom"/>
</dbReference>
<accession>A0A2A9PAI4</accession>
<evidence type="ECO:0000256" key="2">
    <source>
        <dbReference type="ARBA" id="ARBA00023445"/>
    </source>
</evidence>
<evidence type="ECO:0000313" key="5">
    <source>
        <dbReference type="Proteomes" id="UP000037136"/>
    </source>
</evidence>
<dbReference type="InterPro" id="IPR036291">
    <property type="entry name" value="NAD(P)-bd_dom_sf"/>
</dbReference>
<dbReference type="InterPro" id="IPR050425">
    <property type="entry name" value="NAD(P)_dehydrat-like"/>
</dbReference>
<evidence type="ECO:0000256" key="1">
    <source>
        <dbReference type="ARBA" id="ARBA00023002"/>
    </source>
</evidence>
<dbReference type="Proteomes" id="UP000037136">
    <property type="component" value="Unassembled WGS sequence"/>
</dbReference>
<dbReference type="SUPFAM" id="SSF51735">
    <property type="entry name" value="NAD(P)-binding Rossmann-fold domains"/>
    <property type="match status" value="1"/>
</dbReference>
<dbReference type="EMBL" id="LAZP02000356">
    <property type="protein sequence ID" value="PFH57870.1"/>
    <property type="molecule type" value="Genomic_DNA"/>
</dbReference>
<dbReference type="PANTHER" id="PTHR10366:SF579">
    <property type="entry name" value="3-BETA HYDROXYSTEROID DEHYDROGENASE_ISOMERASE FAMILY PROTEIN (AFU_ORTHOLOGUE AFUA_3G02250)"/>
    <property type="match status" value="1"/>
</dbReference>
<sequence length="350" mass="37351">MPSKVAKPVQPPAPVVVTGANGFIAQHCVAELLANGYRVVGTVRTESKAEEVRRLHGDGLIVVVVPDITDSVALTATLAEHEPAAVLHLAGPFHYQADDFERDLMRPAVGGAVAVLEAAAGLPTVQRVVYTSSFAGIYDASAGPRPGKTYSARDWSPLTYGDGARAQDAPTAYRASKTVAERAAWAFIDARRPAFDLVSLCPAMVFGPLLSPPASVADLNTSNGVVWSVLSAGRSRPVPPTRGPVWVDVRDVARAHLRALQVPEAAGRRFLLAAGVYCNQELADVGRRLCCRSKDADRIPLGRPGQRESDRHFAVDASDAESVLGLRFRALENCLVDLVPQLFDIEHAAI</sequence>
<evidence type="ECO:0000313" key="4">
    <source>
        <dbReference type="EMBL" id="PFH57870.1"/>
    </source>
</evidence>
<dbReference type="AlphaFoldDB" id="A0A2A9PAI4"/>
<dbReference type="PANTHER" id="PTHR10366">
    <property type="entry name" value="NAD DEPENDENT EPIMERASE/DEHYDRATASE"/>
    <property type="match status" value="1"/>
</dbReference>
<dbReference type="GO" id="GO:0016616">
    <property type="term" value="F:oxidoreductase activity, acting on the CH-OH group of donors, NAD or NADP as acceptor"/>
    <property type="evidence" value="ECO:0007669"/>
    <property type="project" value="TreeGrafter"/>
</dbReference>
<proteinExistence type="inferred from homology"/>